<evidence type="ECO:0000313" key="2">
    <source>
        <dbReference type="EMBL" id="MCZ0832531.1"/>
    </source>
</evidence>
<proteinExistence type="predicted"/>
<keyword evidence="3" id="KW-1185">Reference proteome</keyword>
<reference evidence="2" key="1">
    <citation type="submission" date="2022-09" db="EMBL/GenBank/DDBJ databases">
        <title>Genome analysis and characterization of larvicidal activity of Brevibacillus strains.</title>
        <authorList>
            <person name="Patrusheva E.V."/>
            <person name="Izotova A.O."/>
            <person name="Toshchakov S.V."/>
            <person name="Sineoky S.P."/>
        </authorList>
    </citation>
    <scope>NUCLEOTIDE SEQUENCE</scope>
    <source>
        <strain evidence="2">VKPM_B-13244</strain>
    </source>
</reference>
<dbReference type="InterPro" id="IPR007349">
    <property type="entry name" value="DUF418"/>
</dbReference>
<sequence>MLSGILLSLLIFSLQVVASFWYLRFFTCGPIERLLRMWTYFSWSGRPSSRIASSISIKKTS</sequence>
<gene>
    <name evidence="2" type="ORF">O0535_17505</name>
</gene>
<protein>
    <submittedName>
        <fullName evidence="2">DUF418 domain-containing protein</fullName>
    </submittedName>
</protein>
<dbReference type="Proteomes" id="UP001067708">
    <property type="component" value="Unassembled WGS sequence"/>
</dbReference>
<dbReference type="Pfam" id="PF04235">
    <property type="entry name" value="DUF418"/>
    <property type="match status" value="1"/>
</dbReference>
<accession>A0ABT4I0E3</accession>
<feature type="domain" description="DUF418" evidence="1">
    <location>
        <begin position="2"/>
        <end position="41"/>
    </location>
</feature>
<dbReference type="EMBL" id="JAPTNG010000014">
    <property type="protein sequence ID" value="MCZ0832531.1"/>
    <property type="molecule type" value="Genomic_DNA"/>
</dbReference>
<evidence type="ECO:0000259" key="1">
    <source>
        <dbReference type="Pfam" id="PF04235"/>
    </source>
</evidence>
<comment type="caution">
    <text evidence="2">The sequence shown here is derived from an EMBL/GenBank/DDBJ whole genome shotgun (WGS) entry which is preliminary data.</text>
</comment>
<organism evidence="2 3">
    <name type="scientific">Brevibacillus halotolerans</name>
    <dbReference type="NCBI Taxonomy" id="1507437"/>
    <lineage>
        <taxon>Bacteria</taxon>
        <taxon>Bacillati</taxon>
        <taxon>Bacillota</taxon>
        <taxon>Bacilli</taxon>
        <taxon>Bacillales</taxon>
        <taxon>Paenibacillaceae</taxon>
        <taxon>Brevibacillus</taxon>
    </lineage>
</organism>
<name>A0ABT4I0E3_9BACL</name>
<evidence type="ECO:0000313" key="3">
    <source>
        <dbReference type="Proteomes" id="UP001067708"/>
    </source>
</evidence>